<gene>
    <name evidence="1" type="ORF">E3U43_001614</name>
</gene>
<organism evidence="1 2">
    <name type="scientific">Larimichthys crocea</name>
    <name type="common">Large yellow croaker</name>
    <name type="synonym">Pseudosciaena crocea</name>
    <dbReference type="NCBI Taxonomy" id="215358"/>
    <lineage>
        <taxon>Eukaryota</taxon>
        <taxon>Metazoa</taxon>
        <taxon>Chordata</taxon>
        <taxon>Craniata</taxon>
        <taxon>Vertebrata</taxon>
        <taxon>Euteleostomi</taxon>
        <taxon>Actinopterygii</taxon>
        <taxon>Neopterygii</taxon>
        <taxon>Teleostei</taxon>
        <taxon>Neoteleostei</taxon>
        <taxon>Acanthomorphata</taxon>
        <taxon>Eupercaria</taxon>
        <taxon>Sciaenidae</taxon>
        <taxon>Larimichthys</taxon>
    </lineage>
</organism>
<accession>A0ACD3RDU3</accession>
<dbReference type="EMBL" id="CM011680">
    <property type="protein sequence ID" value="TMS17545.1"/>
    <property type="molecule type" value="Genomic_DNA"/>
</dbReference>
<name>A0ACD3RDU3_LARCR</name>
<comment type="caution">
    <text evidence="1">The sequence shown here is derived from an EMBL/GenBank/DDBJ whole genome shotgun (WGS) entry which is preliminary data.</text>
</comment>
<dbReference type="Proteomes" id="UP000793456">
    <property type="component" value="Chromosome VII"/>
</dbReference>
<evidence type="ECO:0000313" key="1">
    <source>
        <dbReference type="EMBL" id="TMS17545.1"/>
    </source>
</evidence>
<keyword evidence="2" id="KW-1185">Reference proteome</keyword>
<sequence>MALPPKPEPRQQLPPPPSSVPSSEAPPPLLNPQHSSHLPSAPPPVLSHNVAHPNNTVPHFSAPAPRVSHRMQPPGPYYSLPEQQQQQQQQQTQQQQSVFVPFNAQQEPPKQTQNQTSQPTTLPPQAQAQAPGSLQVSANLGMMNGSQMQHVASAGKPQQLPPNFGAAGLFNFSTIFDNNSQVGNNQVWGGCHLPARSPPEQSYSAPPAYMMENMMPPPPPDSSKAPGYRSASQRMVNSPIALTSYATSISGSPVYLHGHTPVGTPSFSRQHFSPHPWSASTSGESPVPPPSTVSSSALSTSAVAPPPQPKPGSSSQQDRKVPPPIGTERLARIRGGSVNPPLLTTSYTASVGQGGIWSFGVGSASEAMSGWSQPLMSSHMMHPQLQAEQSAFSQHQPMEQDDTGIANPANNYHQPQHLPNSYMDFPKGMPMSMYGGTMLPPHPPMAEGPGGPMYNGLHAGDPAWSPIIKVVPNNADNSDPQQQVWPGTWAPHVGNVHLNHVN</sequence>
<evidence type="ECO:0000313" key="2">
    <source>
        <dbReference type="Proteomes" id="UP000793456"/>
    </source>
</evidence>
<proteinExistence type="predicted"/>
<reference evidence="1" key="1">
    <citation type="submission" date="2018-11" db="EMBL/GenBank/DDBJ databases">
        <title>The sequence and de novo assembly of Larimichthys crocea genome using PacBio and Hi-C technologies.</title>
        <authorList>
            <person name="Xu P."/>
            <person name="Chen B."/>
            <person name="Zhou Z."/>
            <person name="Ke Q."/>
            <person name="Wu Y."/>
            <person name="Bai H."/>
            <person name="Pu F."/>
        </authorList>
    </citation>
    <scope>NUCLEOTIDE SEQUENCE</scope>
    <source>
        <tissue evidence="1">Muscle</tissue>
    </source>
</reference>
<protein>
    <submittedName>
        <fullName evidence="1">Uncharacterized protein</fullName>
    </submittedName>
</protein>